<keyword evidence="1" id="KW-0732">Signal</keyword>
<dbReference type="PROSITE" id="PS51257">
    <property type="entry name" value="PROKAR_LIPOPROTEIN"/>
    <property type="match status" value="1"/>
</dbReference>
<evidence type="ECO:0000256" key="1">
    <source>
        <dbReference type="SAM" id="SignalP"/>
    </source>
</evidence>
<proteinExistence type="predicted"/>
<protein>
    <recommendedName>
        <fullName evidence="4">Lipoprotein</fullName>
    </recommendedName>
</protein>
<feature type="chain" id="PRO_5046983838" description="Lipoprotein" evidence="1">
    <location>
        <begin position="25"/>
        <end position="117"/>
    </location>
</feature>
<reference evidence="3" key="1">
    <citation type="journal article" date="2024" name="Toxins">
        <title>Genome Sequence Analysis of Native Xenorhabdus Strains Isolated from Entomopathogenic Nematodes in Argentina.</title>
        <authorList>
            <person name="Palma L."/>
            <person name="Frizzo L."/>
            <person name="Kaiser S."/>
            <person name="Berry C."/>
            <person name="Caballero P."/>
            <person name="Bode H.B."/>
            <person name="Del Valle E.E."/>
        </authorList>
    </citation>
    <scope>NUCLEOTIDE SEQUENCE [LARGE SCALE GENOMIC DNA]</scope>
    <source>
        <strain evidence="3">Reich</strain>
    </source>
</reference>
<gene>
    <name evidence="2" type="ORF">FE394_12810</name>
</gene>
<keyword evidence="3" id="KW-1185">Reference proteome</keyword>
<accession>A0ABU4SN26</accession>
<evidence type="ECO:0000313" key="3">
    <source>
        <dbReference type="Proteomes" id="UP001271640"/>
    </source>
</evidence>
<evidence type="ECO:0008006" key="4">
    <source>
        <dbReference type="Google" id="ProtNLM"/>
    </source>
</evidence>
<dbReference type="RefSeq" id="WP_319926768.1">
    <property type="nucleotide sequence ID" value="NZ_VCDO01000054.1"/>
</dbReference>
<evidence type="ECO:0000313" key="2">
    <source>
        <dbReference type="EMBL" id="MDX8000061.1"/>
    </source>
</evidence>
<organism evidence="2 3">
    <name type="scientific">Xenorhabdus littoralis</name>
    <dbReference type="NCBI Taxonomy" id="2582835"/>
    <lineage>
        <taxon>Bacteria</taxon>
        <taxon>Pseudomonadati</taxon>
        <taxon>Pseudomonadota</taxon>
        <taxon>Gammaproteobacteria</taxon>
        <taxon>Enterobacterales</taxon>
        <taxon>Morganellaceae</taxon>
        <taxon>Xenorhabdus</taxon>
    </lineage>
</organism>
<comment type="caution">
    <text evidence="2">The sequence shown here is derived from an EMBL/GenBank/DDBJ whole genome shotgun (WGS) entry which is preliminary data.</text>
</comment>
<name>A0ABU4SN26_9GAMM</name>
<feature type="signal peptide" evidence="1">
    <location>
        <begin position="1"/>
        <end position="24"/>
    </location>
</feature>
<dbReference type="EMBL" id="VCDP01000049">
    <property type="protein sequence ID" value="MDX8000061.1"/>
    <property type="molecule type" value="Genomic_DNA"/>
</dbReference>
<sequence length="117" mass="13473">MKKTLLLAILSTLLSGCTTQWVPASSNPAPFSQAKAECSAESMQQFPVKNEVAQRSQLRTVRQPCMKDVQCGKDNYYDQNIPMTESYVIDVNRDSRNQYYYSCMQQKGWKQETKYLL</sequence>
<dbReference type="Proteomes" id="UP001271640">
    <property type="component" value="Unassembled WGS sequence"/>
</dbReference>